<evidence type="ECO:0000256" key="1">
    <source>
        <dbReference type="ARBA" id="ARBA00004141"/>
    </source>
</evidence>
<dbReference type="PANTHER" id="PTHR34341">
    <property type="entry name" value="TRANSMEMBRANE PROTEIN 107"/>
    <property type="match status" value="1"/>
</dbReference>
<organism evidence="7 8">
    <name type="scientific">Geodia barretti</name>
    <name type="common">Barrett's horny sponge</name>
    <dbReference type="NCBI Taxonomy" id="519541"/>
    <lineage>
        <taxon>Eukaryota</taxon>
        <taxon>Metazoa</taxon>
        <taxon>Porifera</taxon>
        <taxon>Demospongiae</taxon>
        <taxon>Heteroscleromorpha</taxon>
        <taxon>Tetractinellida</taxon>
        <taxon>Astrophorina</taxon>
        <taxon>Geodiidae</taxon>
        <taxon>Geodia</taxon>
    </lineage>
</organism>
<comment type="subcellular location">
    <subcellularLocation>
        <location evidence="1">Membrane</location>
        <topology evidence="1">Multi-pass membrane protein</topology>
    </subcellularLocation>
</comment>
<comment type="caution">
    <text evidence="7">The sequence shown here is derived from an EMBL/GenBank/DDBJ whole genome shotgun (WGS) entry which is preliminary data.</text>
</comment>
<gene>
    <name evidence="7" type="ORF">GBAR_LOCUS16837</name>
</gene>
<evidence type="ECO:0000313" key="8">
    <source>
        <dbReference type="Proteomes" id="UP001174909"/>
    </source>
</evidence>
<evidence type="ECO:0000256" key="3">
    <source>
        <dbReference type="ARBA" id="ARBA00022692"/>
    </source>
</evidence>
<dbReference type="GO" id="GO:1905515">
    <property type="term" value="P:non-motile cilium assembly"/>
    <property type="evidence" value="ECO:0007669"/>
    <property type="project" value="TreeGrafter"/>
</dbReference>
<dbReference type="EMBL" id="CASHTH010002427">
    <property type="protein sequence ID" value="CAI8029681.1"/>
    <property type="molecule type" value="Genomic_DNA"/>
</dbReference>
<dbReference type="AlphaFoldDB" id="A0AA35WUT7"/>
<dbReference type="Proteomes" id="UP001174909">
    <property type="component" value="Unassembled WGS sequence"/>
</dbReference>
<keyword evidence="5" id="KW-1133">Transmembrane helix</keyword>
<dbReference type="InterPro" id="IPR029248">
    <property type="entry name" value="TMEM107"/>
</dbReference>
<dbReference type="PANTHER" id="PTHR34341:SF1">
    <property type="entry name" value="TRANSMEMBRANE PROTEIN 107"/>
    <property type="match status" value="1"/>
</dbReference>
<protein>
    <recommendedName>
        <fullName evidence="2">Transmembrane protein 107</fullName>
    </recommendedName>
</protein>
<keyword evidence="4" id="KW-0970">Cilium biogenesis/degradation</keyword>
<evidence type="ECO:0000256" key="6">
    <source>
        <dbReference type="ARBA" id="ARBA00023136"/>
    </source>
</evidence>
<dbReference type="GO" id="GO:0016020">
    <property type="term" value="C:membrane"/>
    <property type="evidence" value="ECO:0007669"/>
    <property type="project" value="UniProtKB-SubCell"/>
</dbReference>
<proteinExistence type="predicted"/>
<evidence type="ECO:0000256" key="2">
    <source>
        <dbReference type="ARBA" id="ARBA00015652"/>
    </source>
</evidence>
<feature type="non-terminal residue" evidence="7">
    <location>
        <position position="1"/>
    </location>
</feature>
<name>A0AA35WUT7_GEOBA</name>
<dbReference type="GO" id="GO:1904491">
    <property type="term" value="P:protein localization to ciliary transition zone"/>
    <property type="evidence" value="ECO:0007669"/>
    <property type="project" value="TreeGrafter"/>
</dbReference>
<sequence>TFLQNQNGTRAAAALYLEHARSRATKVRRAESSMPGRRMVHHAVVPARFLSLTAHLVLTIMLYWSREPHISACTSADADESSSEYKRKDLQYIPINGVLSGEVAAMSAGCCWLSRSLCSAQL</sequence>
<evidence type="ECO:0000313" key="7">
    <source>
        <dbReference type="EMBL" id="CAI8029681.1"/>
    </source>
</evidence>
<evidence type="ECO:0000256" key="4">
    <source>
        <dbReference type="ARBA" id="ARBA00022794"/>
    </source>
</evidence>
<keyword evidence="3 7" id="KW-0812">Transmembrane</keyword>
<dbReference type="GO" id="GO:0036038">
    <property type="term" value="C:MKS complex"/>
    <property type="evidence" value="ECO:0007669"/>
    <property type="project" value="TreeGrafter"/>
</dbReference>
<keyword evidence="8" id="KW-1185">Reference proteome</keyword>
<dbReference type="Pfam" id="PF14995">
    <property type="entry name" value="TMEM107"/>
    <property type="match status" value="1"/>
</dbReference>
<accession>A0AA35WUT7</accession>
<keyword evidence="6" id="KW-0472">Membrane</keyword>
<evidence type="ECO:0000256" key="5">
    <source>
        <dbReference type="ARBA" id="ARBA00022989"/>
    </source>
</evidence>
<reference evidence="7" key="1">
    <citation type="submission" date="2023-03" db="EMBL/GenBank/DDBJ databases">
        <authorList>
            <person name="Steffen K."/>
            <person name="Cardenas P."/>
        </authorList>
    </citation>
    <scope>NUCLEOTIDE SEQUENCE</scope>
</reference>